<feature type="transmembrane region" description="Helical" evidence="1">
    <location>
        <begin position="149"/>
        <end position="166"/>
    </location>
</feature>
<gene>
    <name evidence="2" type="ORF">RILFYP67_02935</name>
</gene>
<feature type="transmembrane region" description="Helical" evidence="1">
    <location>
        <begin position="81"/>
        <end position="103"/>
    </location>
</feature>
<keyword evidence="1" id="KW-0812">Transmembrane</keyword>
<protein>
    <recommendedName>
        <fullName evidence="3">Acyltransferase family protein</fullName>
    </recommendedName>
</protein>
<sequence length="180" mass="20422">MIVIGILVLSIIGIVKAWNYPFLYAGITLRGVGSFLTGSILYEIYKTISDRGGMFLAIIGDVIIVLTACFCKIVNCDFVQFLGNISVIMMIFICPVLVCNILWLNPVKKIFNNKIFRFFGSISMNVYLWHTVVLRFVHASYGFTIKGYIMMWILCLIIGSLSHFFVEPRVNNVLFKLAKI</sequence>
<evidence type="ECO:0008006" key="3">
    <source>
        <dbReference type="Google" id="ProtNLM"/>
    </source>
</evidence>
<dbReference type="AlphaFoldDB" id="A0A6N3GTU2"/>
<organism evidence="2">
    <name type="scientific">Roseburia intestinalis</name>
    <dbReference type="NCBI Taxonomy" id="166486"/>
    <lineage>
        <taxon>Bacteria</taxon>
        <taxon>Bacillati</taxon>
        <taxon>Bacillota</taxon>
        <taxon>Clostridia</taxon>
        <taxon>Lachnospirales</taxon>
        <taxon>Lachnospiraceae</taxon>
        <taxon>Roseburia</taxon>
    </lineage>
</organism>
<evidence type="ECO:0000313" key="2">
    <source>
        <dbReference type="EMBL" id="VYU67954.1"/>
    </source>
</evidence>
<keyword evidence="1" id="KW-0472">Membrane</keyword>
<name>A0A6N3GTU2_9FIRM</name>
<dbReference type="RefSeq" id="WP_422047013.1">
    <property type="nucleotide sequence ID" value="NZ_CACRUM010000089.1"/>
</dbReference>
<feature type="transmembrane region" description="Helical" evidence="1">
    <location>
        <begin position="52"/>
        <end position="75"/>
    </location>
</feature>
<reference evidence="2" key="1">
    <citation type="submission" date="2019-11" db="EMBL/GenBank/DDBJ databases">
        <authorList>
            <person name="Feng L."/>
        </authorList>
    </citation>
    <scope>NUCLEOTIDE SEQUENCE</scope>
    <source>
        <strain evidence="2">RintestinalisLFYP67</strain>
    </source>
</reference>
<evidence type="ECO:0000256" key="1">
    <source>
        <dbReference type="SAM" id="Phobius"/>
    </source>
</evidence>
<feature type="transmembrane region" description="Helical" evidence="1">
    <location>
        <begin position="115"/>
        <end position="137"/>
    </location>
</feature>
<feature type="transmembrane region" description="Helical" evidence="1">
    <location>
        <begin position="27"/>
        <end position="45"/>
    </location>
</feature>
<proteinExistence type="predicted"/>
<accession>A0A6N3GTU2</accession>
<dbReference type="EMBL" id="CACRUM010000089">
    <property type="protein sequence ID" value="VYU67954.1"/>
    <property type="molecule type" value="Genomic_DNA"/>
</dbReference>
<keyword evidence="1" id="KW-1133">Transmembrane helix</keyword>